<evidence type="ECO:0000256" key="5">
    <source>
        <dbReference type="ARBA" id="ARBA00022806"/>
    </source>
</evidence>
<keyword evidence="7 14" id="KW-0067">ATP-binding</keyword>
<dbReference type="InterPro" id="IPR014016">
    <property type="entry name" value="UvrD-like_ATP-bd"/>
</dbReference>
<dbReference type="PANTHER" id="PTHR11070">
    <property type="entry name" value="UVRD / RECB / PCRA DNA HELICASE FAMILY MEMBER"/>
    <property type="match status" value="1"/>
</dbReference>
<feature type="domain" description="UvrD-like helicase ATP-binding" evidence="15">
    <location>
        <begin position="4"/>
        <end position="466"/>
    </location>
</feature>
<comment type="catalytic activity">
    <reaction evidence="13">
        <text>ATP + H2O = ADP + phosphate + H(+)</text>
        <dbReference type="Rhea" id="RHEA:13065"/>
        <dbReference type="ChEBI" id="CHEBI:15377"/>
        <dbReference type="ChEBI" id="CHEBI:15378"/>
        <dbReference type="ChEBI" id="CHEBI:30616"/>
        <dbReference type="ChEBI" id="CHEBI:43474"/>
        <dbReference type="ChEBI" id="CHEBI:456216"/>
        <dbReference type="EC" id="5.6.2.4"/>
    </reaction>
</comment>
<dbReference type="PhylomeDB" id="A7IDE0"/>
<keyword evidence="1" id="KW-0540">Nuclease</keyword>
<dbReference type="Gene3D" id="3.40.50.300">
    <property type="entry name" value="P-loop containing nucleotide triphosphate hydrolases"/>
    <property type="match status" value="3"/>
</dbReference>
<dbReference type="GO" id="GO:0043138">
    <property type="term" value="F:3'-5' DNA helicase activity"/>
    <property type="evidence" value="ECO:0007669"/>
    <property type="project" value="UniProtKB-EC"/>
</dbReference>
<keyword evidence="9" id="KW-0234">DNA repair</keyword>
<evidence type="ECO:0000256" key="2">
    <source>
        <dbReference type="ARBA" id="ARBA00022741"/>
    </source>
</evidence>
<sequence>MTKLADEAARLRALTELHLTLLVEAAAGTGKTALMAGRVTMLLMSGAEPRSIAAITFTELAASALGARVHRYVDDLLAGRVPKPLREALPDGLTDAQRRILSEAAGKLDELTATTIHAFCQTIICSYAVEADIDPGARILDAAQAEAAFEAVFEQWFRRRLNGPARADDPIASLSQYDPHHVAATLRNLARFRLEHRGARAPAADLSGRPDIDLVEAVADFRRWLSAQPLEPKTLELVGQLETLADHFAGSFATAPVFDTLWRLAHPARLPCMRRYTFDLLTPRTKTAWDKAAGKDRGAELNAEAGRHFARVDHCYRVILGRVATALVAKLSDELDEVLADYAAFKRAAAVLDFDDLLERARALVRGHDAVRRALGQRYSHIFVDEFQDTDPIQAEILFRIAADDSPPRWQDSRLRAGALFMVGDPKQAIYRFRGADVGSYAEARSAIARRWPNNIVQITANFRSRPAILSHINRCFATPLSAQNQPGYVELAPTLDPPDHDLPCAAKITIDLPPDSRAAQIRDAEAEVVADLCARLIGNVTIRDEDGDLAPLTPGGIALLAPTGSELWRYERAFEARGLRIASQAGKGLFRRQEVQDLVALVRVLADGGDTLAFGALMRGPLVGLSEEELLDITAGLPPLADRPEAIPRFSLATDADDVAHPVARRVLTILQDLRRRARATTPALLLAEAVERLAVRPILSAREGDRSARAAANVEALLERARPYGVKGMKRFARDVSRDWRGGAAYNEGRVDADGDAIEIITIHSAKGLEWPVVIPINTATLLRSREPFVHRADDDTLHWVIGDVVPPELRAALETDDESLTRERERLWYVACTRARELLIVPELAQAEQKSWARVVNLGHDALPELDISRMTPAPMPMSADPPNTQTAELFAAERATIEEAAVALTWVRPSDHDPDRLEAVEAITLDAGDAPEVDLPVGAGRVRGLLLHKLMEEVLSGELVEEVGRFVSRARELLTELVLDPDDSEALPDSDEIAATAWRTLQLPDIAALRDRLTPEWPVYALLEDSSKPRALAGRIDAIAYTGDRAEVVVDWKSDVDPSDADIRLHAGQLEDYLRATGAPRGALVYMTPGLVRWVAGRDERQS</sequence>
<dbReference type="Proteomes" id="UP000002417">
    <property type="component" value="Chromosome"/>
</dbReference>
<dbReference type="InterPro" id="IPR011604">
    <property type="entry name" value="PDDEXK-like_dom_sf"/>
</dbReference>
<dbReference type="GO" id="GO:0005829">
    <property type="term" value="C:cytosol"/>
    <property type="evidence" value="ECO:0007669"/>
    <property type="project" value="TreeGrafter"/>
</dbReference>
<accession>A7IDE0</accession>
<dbReference type="SUPFAM" id="SSF52540">
    <property type="entry name" value="P-loop containing nucleoside triphosphate hydrolases"/>
    <property type="match status" value="1"/>
</dbReference>
<keyword evidence="5 14" id="KW-0347">Helicase</keyword>
<dbReference type="GO" id="GO:0004527">
    <property type="term" value="F:exonuclease activity"/>
    <property type="evidence" value="ECO:0007669"/>
    <property type="project" value="UniProtKB-KW"/>
</dbReference>
<dbReference type="Pfam" id="PF13361">
    <property type="entry name" value="UvrD_C"/>
    <property type="match status" value="1"/>
</dbReference>
<protein>
    <recommendedName>
        <fullName evidence="12">DNA 3'-5' helicase</fullName>
        <ecNumber evidence="12">5.6.2.4</ecNumber>
    </recommendedName>
</protein>
<dbReference type="GO" id="GO:0003677">
    <property type="term" value="F:DNA binding"/>
    <property type="evidence" value="ECO:0007669"/>
    <property type="project" value="UniProtKB-KW"/>
</dbReference>
<dbReference type="PANTHER" id="PTHR11070:SF23">
    <property type="entry name" value="RECBCD ENZYME SUBUNIT RECB"/>
    <property type="match status" value="1"/>
</dbReference>
<keyword evidence="3" id="KW-0227">DNA damage</keyword>
<evidence type="ECO:0000313" key="17">
    <source>
        <dbReference type="EMBL" id="ABS66033.1"/>
    </source>
</evidence>
<dbReference type="InterPro" id="IPR000212">
    <property type="entry name" value="DNA_helicase_UvrD/REP"/>
</dbReference>
<keyword evidence="2 14" id="KW-0547">Nucleotide-binding</keyword>
<keyword evidence="4 14" id="KW-0378">Hydrolase</keyword>
<keyword evidence="10" id="KW-0413">Isomerase</keyword>
<dbReference type="STRING" id="78245.Xaut_0782"/>
<evidence type="ECO:0000313" key="18">
    <source>
        <dbReference type="Proteomes" id="UP000002417"/>
    </source>
</evidence>
<evidence type="ECO:0000256" key="4">
    <source>
        <dbReference type="ARBA" id="ARBA00022801"/>
    </source>
</evidence>
<dbReference type="Gene3D" id="3.90.320.10">
    <property type="match status" value="1"/>
</dbReference>
<dbReference type="EC" id="5.6.2.4" evidence="12"/>
<dbReference type="InterPro" id="IPR038726">
    <property type="entry name" value="PDDEXK_AddAB-type"/>
</dbReference>
<dbReference type="PROSITE" id="PS51198">
    <property type="entry name" value="UVRD_HELICASE_ATP_BIND"/>
    <property type="match status" value="1"/>
</dbReference>
<keyword evidence="18" id="KW-1185">Reference proteome</keyword>
<dbReference type="eggNOG" id="COG1074">
    <property type="taxonomic scope" value="Bacteria"/>
</dbReference>
<proteinExistence type="predicted"/>
<evidence type="ECO:0000256" key="8">
    <source>
        <dbReference type="ARBA" id="ARBA00023125"/>
    </source>
</evidence>
<evidence type="ECO:0000256" key="12">
    <source>
        <dbReference type="ARBA" id="ARBA00034808"/>
    </source>
</evidence>
<dbReference type="GO" id="GO:0009338">
    <property type="term" value="C:exodeoxyribonuclease V complex"/>
    <property type="evidence" value="ECO:0007669"/>
    <property type="project" value="TreeGrafter"/>
</dbReference>
<dbReference type="KEGG" id="xau:Xaut_0782"/>
<dbReference type="HOGENOM" id="CLU_001114_1_1_5"/>
<dbReference type="Pfam" id="PF00580">
    <property type="entry name" value="UvrD-helicase"/>
    <property type="match status" value="2"/>
</dbReference>
<evidence type="ECO:0000256" key="3">
    <source>
        <dbReference type="ARBA" id="ARBA00022763"/>
    </source>
</evidence>
<evidence type="ECO:0000256" key="10">
    <source>
        <dbReference type="ARBA" id="ARBA00023235"/>
    </source>
</evidence>
<dbReference type="Pfam" id="PF12705">
    <property type="entry name" value="PDDEXK_1"/>
    <property type="match status" value="1"/>
</dbReference>
<evidence type="ECO:0000256" key="6">
    <source>
        <dbReference type="ARBA" id="ARBA00022839"/>
    </source>
</evidence>
<evidence type="ECO:0000256" key="9">
    <source>
        <dbReference type="ARBA" id="ARBA00023204"/>
    </source>
</evidence>
<comment type="catalytic activity">
    <reaction evidence="11">
        <text>Couples ATP hydrolysis with the unwinding of duplex DNA by translocating in the 3'-5' direction.</text>
        <dbReference type="EC" id="5.6.2.4"/>
    </reaction>
</comment>
<dbReference type="Gene3D" id="1.10.486.10">
    <property type="entry name" value="PCRA, domain 4"/>
    <property type="match status" value="1"/>
</dbReference>
<evidence type="ECO:0000256" key="7">
    <source>
        <dbReference type="ARBA" id="ARBA00022840"/>
    </source>
</evidence>
<evidence type="ECO:0000256" key="1">
    <source>
        <dbReference type="ARBA" id="ARBA00022722"/>
    </source>
</evidence>
<evidence type="ECO:0000259" key="15">
    <source>
        <dbReference type="PROSITE" id="PS51198"/>
    </source>
</evidence>
<evidence type="ECO:0000256" key="13">
    <source>
        <dbReference type="ARBA" id="ARBA00048988"/>
    </source>
</evidence>
<feature type="domain" description="UvrD-like helicase C-terminal" evidence="16">
    <location>
        <begin position="472"/>
        <end position="770"/>
    </location>
</feature>
<dbReference type="InterPro" id="IPR027417">
    <property type="entry name" value="P-loop_NTPase"/>
</dbReference>
<dbReference type="GO" id="GO:0000725">
    <property type="term" value="P:recombinational repair"/>
    <property type="evidence" value="ECO:0007669"/>
    <property type="project" value="TreeGrafter"/>
</dbReference>
<feature type="binding site" evidence="14">
    <location>
        <begin position="25"/>
        <end position="32"/>
    </location>
    <ligand>
        <name>ATP</name>
        <dbReference type="ChEBI" id="CHEBI:30616"/>
    </ligand>
</feature>
<dbReference type="PROSITE" id="PS51217">
    <property type="entry name" value="UVRD_HELICASE_CTER"/>
    <property type="match status" value="1"/>
</dbReference>
<keyword evidence="8" id="KW-0238">DNA-binding</keyword>
<keyword evidence="6" id="KW-0269">Exonuclease</keyword>
<dbReference type="AlphaFoldDB" id="A7IDE0"/>
<evidence type="ECO:0000256" key="14">
    <source>
        <dbReference type="PROSITE-ProRule" id="PRU00560"/>
    </source>
</evidence>
<dbReference type="GO" id="GO:0005524">
    <property type="term" value="F:ATP binding"/>
    <property type="evidence" value="ECO:0007669"/>
    <property type="project" value="UniProtKB-UniRule"/>
</dbReference>
<gene>
    <name evidence="17" type="ordered locus">Xaut_0782</name>
</gene>
<evidence type="ECO:0000259" key="16">
    <source>
        <dbReference type="PROSITE" id="PS51217"/>
    </source>
</evidence>
<dbReference type="OrthoDB" id="9810135at2"/>
<dbReference type="InterPro" id="IPR014017">
    <property type="entry name" value="DNA_helicase_UvrD-like_C"/>
</dbReference>
<name>A7IDE0_XANP2</name>
<reference evidence="17 18" key="1">
    <citation type="submission" date="2007-07" db="EMBL/GenBank/DDBJ databases">
        <title>Complete sequence of chromosome of Xanthobacter autotrophicus Py2.</title>
        <authorList>
            <consortium name="US DOE Joint Genome Institute"/>
            <person name="Copeland A."/>
            <person name="Lucas S."/>
            <person name="Lapidus A."/>
            <person name="Barry K."/>
            <person name="Glavina del Rio T."/>
            <person name="Hammon N."/>
            <person name="Israni S."/>
            <person name="Dalin E."/>
            <person name="Tice H."/>
            <person name="Pitluck S."/>
            <person name="Sims D."/>
            <person name="Brettin T."/>
            <person name="Bruce D."/>
            <person name="Detter J.C."/>
            <person name="Han C."/>
            <person name="Tapia R."/>
            <person name="Brainard J."/>
            <person name="Schmutz J."/>
            <person name="Larimer F."/>
            <person name="Land M."/>
            <person name="Hauser L."/>
            <person name="Kyrpides N."/>
            <person name="Kim E."/>
            <person name="Ensigns S.A."/>
            <person name="Richardson P."/>
        </authorList>
    </citation>
    <scope>NUCLEOTIDE SEQUENCE [LARGE SCALE GENOMIC DNA]</scope>
    <source>
        <strain evidence="18">ATCC BAA-1158 / Py2</strain>
    </source>
</reference>
<dbReference type="EMBL" id="CP000781">
    <property type="protein sequence ID" value="ABS66033.1"/>
    <property type="molecule type" value="Genomic_DNA"/>
</dbReference>
<evidence type="ECO:0000256" key="11">
    <source>
        <dbReference type="ARBA" id="ARBA00034617"/>
    </source>
</evidence>
<organism evidence="17 18">
    <name type="scientific">Xanthobacter autotrophicus (strain ATCC BAA-1158 / Py2)</name>
    <dbReference type="NCBI Taxonomy" id="78245"/>
    <lineage>
        <taxon>Bacteria</taxon>
        <taxon>Pseudomonadati</taxon>
        <taxon>Pseudomonadota</taxon>
        <taxon>Alphaproteobacteria</taxon>
        <taxon>Hyphomicrobiales</taxon>
        <taxon>Xanthobacteraceae</taxon>
        <taxon>Xanthobacter</taxon>
    </lineage>
</organism>